<keyword evidence="6 7" id="KW-0342">GTP-binding</keyword>
<evidence type="ECO:0000259" key="9">
    <source>
        <dbReference type="Pfam" id="PF10396"/>
    </source>
</evidence>
<feature type="binding site" evidence="7">
    <location>
        <position position="427"/>
    </location>
    <ligand>
        <name>(6S)-5-formyl-5,6,7,8-tetrahydrofolate</name>
        <dbReference type="ChEBI" id="CHEBI:57457"/>
    </ligand>
</feature>
<dbReference type="GO" id="GO:0046872">
    <property type="term" value="F:metal ion binding"/>
    <property type="evidence" value="ECO:0007669"/>
    <property type="project" value="UniProtKB-KW"/>
</dbReference>
<feature type="binding site" evidence="7">
    <location>
        <position position="223"/>
    </location>
    <ligand>
        <name>K(+)</name>
        <dbReference type="ChEBI" id="CHEBI:29103"/>
    </ligand>
</feature>
<keyword evidence="7" id="KW-0479">Metal-binding</keyword>
<comment type="similarity">
    <text evidence="1 7">Belongs to the TRAFAC class TrmE-Era-EngA-EngB-Septin-like GTPase superfamily. TrmE GTPase family.</text>
</comment>
<name>A0A369QD40_9SPHN</name>
<dbReference type="EC" id="3.6.-.-" evidence="7"/>
<dbReference type="AlphaFoldDB" id="A0A369QD40"/>
<keyword evidence="3 7" id="KW-0547">Nucleotide-binding</keyword>
<evidence type="ECO:0000259" key="8">
    <source>
        <dbReference type="Pfam" id="PF01926"/>
    </source>
</evidence>
<dbReference type="CDD" id="cd14858">
    <property type="entry name" value="TrmE_N"/>
    <property type="match status" value="1"/>
</dbReference>
<reference evidence="11 12" key="1">
    <citation type="submission" date="2018-04" db="EMBL/GenBank/DDBJ databases">
        <title>Altererythrobacter sp. HME9302 genome sequencing and assembly.</title>
        <authorList>
            <person name="Kang H."/>
            <person name="Kim H."/>
            <person name="Joh K."/>
        </authorList>
    </citation>
    <scope>NUCLEOTIDE SEQUENCE [LARGE SCALE GENOMIC DNA]</scope>
    <source>
        <strain evidence="11 12">HME9302</strain>
    </source>
</reference>
<keyword evidence="5 7" id="KW-0630">Potassium</keyword>
<dbReference type="CDD" id="cd04164">
    <property type="entry name" value="trmE"/>
    <property type="match status" value="1"/>
</dbReference>
<dbReference type="PANTHER" id="PTHR42714">
    <property type="entry name" value="TRNA MODIFICATION GTPASE GTPBP3"/>
    <property type="match status" value="1"/>
</dbReference>
<dbReference type="GO" id="GO:0005737">
    <property type="term" value="C:cytoplasm"/>
    <property type="evidence" value="ECO:0007669"/>
    <property type="project" value="UniProtKB-SubCell"/>
</dbReference>
<accession>A0A369QD40</accession>
<feature type="binding site" evidence="7">
    <location>
        <position position="118"/>
    </location>
    <ligand>
        <name>(6S)-5-formyl-5,6,7,8-tetrahydrofolate</name>
        <dbReference type="ChEBI" id="CHEBI:57457"/>
    </ligand>
</feature>
<dbReference type="Pfam" id="PF12631">
    <property type="entry name" value="MnmE_helical"/>
    <property type="match status" value="1"/>
</dbReference>
<feature type="binding site" evidence="7">
    <location>
        <position position="227"/>
    </location>
    <ligand>
        <name>Mg(2+)</name>
        <dbReference type="ChEBI" id="CHEBI:18420"/>
    </ligand>
</feature>
<evidence type="ECO:0000256" key="6">
    <source>
        <dbReference type="ARBA" id="ARBA00023134"/>
    </source>
</evidence>
<dbReference type="Gene3D" id="1.20.120.430">
    <property type="entry name" value="tRNA modification GTPase MnmE domain 2"/>
    <property type="match status" value="1"/>
</dbReference>
<dbReference type="PRINTS" id="PR00326">
    <property type="entry name" value="GTP1OBG"/>
</dbReference>
<dbReference type="Gene3D" id="3.40.50.300">
    <property type="entry name" value="P-loop containing nucleotide triphosphate hydrolases"/>
    <property type="match status" value="1"/>
</dbReference>
<evidence type="ECO:0000256" key="2">
    <source>
        <dbReference type="ARBA" id="ARBA00022694"/>
    </source>
</evidence>
<dbReference type="InterPro" id="IPR025867">
    <property type="entry name" value="MnmE_helical"/>
</dbReference>
<evidence type="ECO:0000256" key="4">
    <source>
        <dbReference type="ARBA" id="ARBA00022801"/>
    </source>
</evidence>
<evidence type="ECO:0000256" key="5">
    <source>
        <dbReference type="ARBA" id="ARBA00022958"/>
    </source>
</evidence>
<keyword evidence="7" id="KW-0460">Magnesium</keyword>
<dbReference type="SUPFAM" id="SSF52540">
    <property type="entry name" value="P-loop containing nucleoside triphosphate hydrolases"/>
    <property type="match status" value="1"/>
</dbReference>
<evidence type="ECO:0000256" key="7">
    <source>
        <dbReference type="HAMAP-Rule" id="MF_00379"/>
    </source>
</evidence>
<dbReference type="RefSeq" id="WP_115367157.1">
    <property type="nucleotide sequence ID" value="NZ_QBKA01000002.1"/>
</dbReference>
<keyword evidence="7" id="KW-0963">Cytoplasm</keyword>
<dbReference type="InterPro" id="IPR018948">
    <property type="entry name" value="GTP-bd_TrmE_N"/>
</dbReference>
<dbReference type="InterPro" id="IPR027417">
    <property type="entry name" value="P-loop_NTPase"/>
</dbReference>
<organism evidence="11 12">
    <name type="scientific">Alteripontixanthobacter maritimus</name>
    <dbReference type="NCBI Taxonomy" id="2161824"/>
    <lineage>
        <taxon>Bacteria</taxon>
        <taxon>Pseudomonadati</taxon>
        <taxon>Pseudomonadota</taxon>
        <taxon>Alphaproteobacteria</taxon>
        <taxon>Sphingomonadales</taxon>
        <taxon>Erythrobacteraceae</taxon>
        <taxon>Alteripontixanthobacter</taxon>
    </lineage>
</organism>
<comment type="caution">
    <text evidence="11">The sequence shown here is derived from an EMBL/GenBank/DDBJ whole genome shotgun (WGS) entry which is preliminary data.</text>
</comment>
<feature type="domain" description="G" evidence="8">
    <location>
        <begin position="215"/>
        <end position="302"/>
    </location>
</feature>
<dbReference type="InterPro" id="IPR006073">
    <property type="entry name" value="GTP-bd"/>
</dbReference>
<dbReference type="SUPFAM" id="SSF116878">
    <property type="entry name" value="TrmE connector domain"/>
    <property type="match status" value="1"/>
</dbReference>
<dbReference type="NCBIfam" id="TIGR00231">
    <property type="entry name" value="small_GTP"/>
    <property type="match status" value="1"/>
</dbReference>
<protein>
    <recommendedName>
        <fullName evidence="7">tRNA modification GTPase MnmE</fullName>
        <ecNumber evidence="7">3.6.-.-</ecNumber>
    </recommendedName>
</protein>
<dbReference type="InterPro" id="IPR031168">
    <property type="entry name" value="G_TrmE"/>
</dbReference>
<dbReference type="Proteomes" id="UP000253727">
    <property type="component" value="Unassembled WGS sequence"/>
</dbReference>
<feature type="binding site" evidence="7">
    <location>
        <begin position="223"/>
        <end position="228"/>
    </location>
    <ligand>
        <name>GTP</name>
        <dbReference type="ChEBI" id="CHEBI:37565"/>
    </ligand>
</feature>
<evidence type="ECO:0000256" key="3">
    <source>
        <dbReference type="ARBA" id="ARBA00022741"/>
    </source>
</evidence>
<dbReference type="SUPFAM" id="SSF103025">
    <property type="entry name" value="Folate-binding domain"/>
    <property type="match status" value="1"/>
</dbReference>
<evidence type="ECO:0000256" key="1">
    <source>
        <dbReference type="ARBA" id="ARBA00011043"/>
    </source>
</evidence>
<evidence type="ECO:0000259" key="10">
    <source>
        <dbReference type="Pfam" id="PF12631"/>
    </source>
</evidence>
<feature type="binding site" evidence="7">
    <location>
        <position position="248"/>
    </location>
    <ligand>
        <name>Mg(2+)</name>
        <dbReference type="ChEBI" id="CHEBI:18420"/>
    </ligand>
</feature>
<comment type="cofactor">
    <cofactor evidence="7">
        <name>K(+)</name>
        <dbReference type="ChEBI" id="CHEBI:29103"/>
    </cofactor>
    <text evidence="7">Binds 1 potassium ion per subunit.</text>
</comment>
<keyword evidence="2 7" id="KW-0819">tRNA processing</keyword>
<dbReference type="InterPro" id="IPR005225">
    <property type="entry name" value="Small_GTP-bd"/>
</dbReference>
<dbReference type="FunFam" id="3.30.1360.120:FF:000007">
    <property type="entry name" value="tRNA modification GTPase GTPBP3, mitochondrial"/>
    <property type="match status" value="1"/>
</dbReference>
<comment type="caution">
    <text evidence="7">Lacks conserved residue(s) required for the propagation of feature annotation.</text>
</comment>
<sequence length="427" mass="44876">MSDTIFALSSGMPPAGIAVIRISGLAATDALTAIAGRVPEPRRATAMTLRSASGEVLDQALVLFLPGPNNATGEDSVELHCHGGRALVAAVSAELERQPDLRPALPGEFTRRAFANGRLDLAEAEGLGDLLLAETELQRASAMTMMGGALSQEVAKWREAVLRLSAEVEGVLDFSDEEDSAELSDTFFDRVGKLVAELRAKLARPTVEALRNGYRVALAGPPNAGKSTLFNALVAKEAAITSPVAGTTRDVIERTVSFGGVPMTFVDMAGLHEGTGDAIEAVGIDRARNEIDLADCVLWLGPPADAPQDAVIVRSKVDCVDALVVSAEVEALSVSPVSGEGMETLRHKLDTRARLAMPKPGEAAINARQRTCLEVAATALAEIDHSTDPLLVGESLRAARSAFDAVIGKTSTEDMLDALFSQFCIGK</sequence>
<dbReference type="GO" id="GO:0003924">
    <property type="term" value="F:GTPase activity"/>
    <property type="evidence" value="ECO:0007669"/>
    <property type="project" value="UniProtKB-UniRule"/>
</dbReference>
<dbReference type="GO" id="GO:0002098">
    <property type="term" value="P:tRNA wobble uridine modification"/>
    <property type="evidence" value="ECO:0007669"/>
    <property type="project" value="TreeGrafter"/>
</dbReference>
<dbReference type="PANTHER" id="PTHR42714:SF2">
    <property type="entry name" value="TRNA MODIFICATION GTPASE GTPBP3, MITOCHONDRIAL"/>
    <property type="match status" value="1"/>
</dbReference>
<comment type="subunit">
    <text evidence="7">Homodimer. Heterotetramer of two MnmE and two MnmG subunits.</text>
</comment>
<dbReference type="Pfam" id="PF01926">
    <property type="entry name" value="MMR_HSR1"/>
    <property type="match status" value="1"/>
</dbReference>
<keyword evidence="12" id="KW-1185">Reference proteome</keyword>
<dbReference type="HAMAP" id="MF_00379">
    <property type="entry name" value="GTPase_MnmE"/>
    <property type="match status" value="1"/>
</dbReference>
<dbReference type="NCBIfam" id="NF003661">
    <property type="entry name" value="PRK05291.1-3"/>
    <property type="match status" value="1"/>
</dbReference>
<feature type="binding site" evidence="7">
    <location>
        <position position="247"/>
    </location>
    <ligand>
        <name>K(+)</name>
        <dbReference type="ChEBI" id="CHEBI:29103"/>
    </ligand>
</feature>
<evidence type="ECO:0000313" key="12">
    <source>
        <dbReference type="Proteomes" id="UP000253727"/>
    </source>
</evidence>
<dbReference type="EMBL" id="QBKA01000002">
    <property type="protein sequence ID" value="RDC61146.1"/>
    <property type="molecule type" value="Genomic_DNA"/>
</dbReference>
<feature type="binding site" evidence="7">
    <location>
        <position position="78"/>
    </location>
    <ligand>
        <name>(6S)-5-formyl-5,6,7,8-tetrahydrofolate</name>
        <dbReference type="ChEBI" id="CHEBI:57457"/>
    </ligand>
</feature>
<feature type="binding site" evidence="7">
    <location>
        <position position="244"/>
    </location>
    <ligand>
        <name>K(+)</name>
        <dbReference type="ChEBI" id="CHEBI:29103"/>
    </ligand>
</feature>
<dbReference type="Gene3D" id="3.30.1360.120">
    <property type="entry name" value="Probable tRNA modification gtpase trme, domain 1"/>
    <property type="match status" value="1"/>
</dbReference>
<feature type="binding site" evidence="7">
    <location>
        <begin position="242"/>
        <end position="248"/>
    </location>
    <ligand>
        <name>GTP</name>
        <dbReference type="ChEBI" id="CHEBI:37565"/>
    </ligand>
</feature>
<feature type="domain" description="GTP-binding protein TrmE N-terminal" evidence="9">
    <location>
        <begin position="4"/>
        <end position="118"/>
    </location>
</feature>
<dbReference type="GO" id="GO:0005525">
    <property type="term" value="F:GTP binding"/>
    <property type="evidence" value="ECO:0007669"/>
    <property type="project" value="UniProtKB-UniRule"/>
</dbReference>
<dbReference type="InterPro" id="IPR027368">
    <property type="entry name" value="MnmE_dom2"/>
</dbReference>
<dbReference type="OrthoDB" id="9805918at2"/>
<dbReference type="GO" id="GO:0030488">
    <property type="term" value="P:tRNA methylation"/>
    <property type="evidence" value="ECO:0007669"/>
    <property type="project" value="TreeGrafter"/>
</dbReference>
<feature type="binding site" evidence="7">
    <location>
        <position position="242"/>
    </location>
    <ligand>
        <name>K(+)</name>
        <dbReference type="ChEBI" id="CHEBI:29103"/>
    </ligand>
</feature>
<feature type="binding site" evidence="7">
    <location>
        <position position="21"/>
    </location>
    <ligand>
        <name>(6S)-5-formyl-5,6,7,8-tetrahydrofolate</name>
        <dbReference type="ChEBI" id="CHEBI:57457"/>
    </ligand>
</feature>
<evidence type="ECO:0000313" key="11">
    <source>
        <dbReference type="EMBL" id="RDC61146.1"/>
    </source>
</evidence>
<feature type="domain" description="MnmE helical" evidence="10">
    <location>
        <begin position="121"/>
        <end position="424"/>
    </location>
</feature>
<dbReference type="InterPro" id="IPR027266">
    <property type="entry name" value="TrmE/GcvT-like"/>
</dbReference>
<dbReference type="InterPro" id="IPR004520">
    <property type="entry name" value="GTPase_MnmE"/>
</dbReference>
<comment type="function">
    <text evidence="7">Exhibits a very high intrinsic GTPase hydrolysis rate. Involved in the addition of a carboxymethylaminomethyl (cmnm) group at the wobble position (U34) of certain tRNAs, forming tRNA-cmnm(5)s(2)U34.</text>
</comment>
<comment type="subcellular location">
    <subcellularLocation>
        <location evidence="7">Cytoplasm</location>
    </subcellularLocation>
</comment>
<keyword evidence="4 7" id="KW-0378">Hydrolase</keyword>
<proteinExistence type="inferred from homology"/>
<gene>
    <name evidence="7 11" type="primary">mnmE</name>
    <name evidence="7" type="synonym">trmE</name>
    <name evidence="11" type="ORF">HME9302_02365</name>
</gene>
<dbReference type="Pfam" id="PF10396">
    <property type="entry name" value="TrmE_N"/>
    <property type="match status" value="1"/>
</dbReference>